<evidence type="ECO:0000256" key="8">
    <source>
        <dbReference type="ARBA" id="ARBA00022843"/>
    </source>
</evidence>
<evidence type="ECO:0000256" key="9">
    <source>
        <dbReference type="ARBA" id="ARBA00023242"/>
    </source>
</evidence>
<dbReference type="STRING" id="6265.A0A0B2W1I4"/>
<dbReference type="Pfam" id="PF02190">
    <property type="entry name" value="LON_substr_bdg"/>
    <property type="match status" value="1"/>
</dbReference>
<dbReference type="InterPro" id="IPR046336">
    <property type="entry name" value="Lon_prtase_N_sf"/>
</dbReference>
<dbReference type="EMBL" id="JPKZ01000420">
    <property type="protein sequence ID" value="KHN87514.1"/>
    <property type="molecule type" value="Genomic_DNA"/>
</dbReference>
<dbReference type="GO" id="GO:0016567">
    <property type="term" value="P:protein ubiquitination"/>
    <property type="evidence" value="ECO:0007669"/>
    <property type="project" value="UniProtKB-UniPathway"/>
</dbReference>
<comment type="subcellular location">
    <subcellularLocation>
        <location evidence="1">Nucleus</location>
    </subcellularLocation>
</comment>
<evidence type="ECO:0000259" key="14">
    <source>
        <dbReference type="PROSITE" id="PS51788"/>
    </source>
</evidence>
<dbReference type="SUPFAM" id="SSF88697">
    <property type="entry name" value="PUA domain-like"/>
    <property type="match status" value="1"/>
</dbReference>
<evidence type="ECO:0000256" key="10">
    <source>
        <dbReference type="ARBA" id="ARBA00030079"/>
    </source>
</evidence>
<dbReference type="SMART" id="SM00464">
    <property type="entry name" value="LON"/>
    <property type="match status" value="1"/>
</dbReference>
<dbReference type="AlphaFoldDB" id="A0A0B2W1I4"/>
<comment type="caution">
    <text evidence="15">The sequence shown here is derived from an EMBL/GenBank/DDBJ whole genome shotgun (WGS) entry which is preliminary data.</text>
</comment>
<name>A0A0B2W1I4_TOXCA</name>
<evidence type="ECO:0000256" key="6">
    <source>
        <dbReference type="ARBA" id="ARBA00022786"/>
    </source>
</evidence>
<gene>
    <name evidence="15" type="primary">CRBN</name>
    <name evidence="15" type="ORF">Tcan_03214</name>
</gene>
<keyword evidence="6" id="KW-0833">Ubl conjugation pathway</keyword>
<evidence type="ECO:0000256" key="5">
    <source>
        <dbReference type="ARBA" id="ARBA00022723"/>
    </source>
</evidence>
<feature type="region of interest" description="Disordered" evidence="13">
    <location>
        <begin position="1"/>
        <end position="33"/>
    </location>
</feature>
<dbReference type="Gene3D" id="2.30.130.40">
    <property type="entry name" value="LON domain-like"/>
    <property type="match status" value="1"/>
</dbReference>
<keyword evidence="7" id="KW-0862">Zinc</keyword>
<evidence type="ECO:0000313" key="15">
    <source>
        <dbReference type="EMBL" id="KHN87514.1"/>
    </source>
</evidence>
<keyword evidence="9" id="KW-0539">Nucleus</keyword>
<evidence type="ECO:0000313" key="16">
    <source>
        <dbReference type="Proteomes" id="UP000031036"/>
    </source>
</evidence>
<evidence type="ECO:0000256" key="7">
    <source>
        <dbReference type="ARBA" id="ARBA00022833"/>
    </source>
</evidence>
<keyword evidence="5" id="KW-0479">Metal-binding</keyword>
<evidence type="ECO:0000256" key="11">
    <source>
        <dbReference type="ARBA" id="ARBA00046075"/>
    </source>
</evidence>
<organism evidence="15 16">
    <name type="scientific">Toxocara canis</name>
    <name type="common">Canine roundworm</name>
    <dbReference type="NCBI Taxonomy" id="6265"/>
    <lineage>
        <taxon>Eukaryota</taxon>
        <taxon>Metazoa</taxon>
        <taxon>Ecdysozoa</taxon>
        <taxon>Nematoda</taxon>
        <taxon>Chromadorea</taxon>
        <taxon>Rhabditida</taxon>
        <taxon>Spirurina</taxon>
        <taxon>Ascaridomorpha</taxon>
        <taxon>Ascaridoidea</taxon>
        <taxon>Toxocaridae</taxon>
        <taxon>Toxocara</taxon>
    </lineage>
</organism>
<protein>
    <recommendedName>
        <fullName evidence="4">Protein cereblon</fullName>
    </recommendedName>
    <alternativeName>
        <fullName evidence="10">Protein ohgata</fullName>
    </alternativeName>
</protein>
<dbReference type="UniPathway" id="UPA00143"/>
<dbReference type="OMA" id="SPQYIAR"/>
<dbReference type="Proteomes" id="UP000031036">
    <property type="component" value="Unassembled WGS sequence"/>
</dbReference>
<evidence type="ECO:0000256" key="4">
    <source>
        <dbReference type="ARBA" id="ARBA00014394"/>
    </source>
</evidence>
<evidence type="ECO:0000256" key="13">
    <source>
        <dbReference type="SAM" id="MobiDB-lite"/>
    </source>
</evidence>
<dbReference type="InterPro" id="IPR015947">
    <property type="entry name" value="PUA-like_sf"/>
</dbReference>
<dbReference type="PROSITE" id="PS51788">
    <property type="entry name" value="CULT"/>
    <property type="match status" value="1"/>
</dbReference>
<keyword evidence="8" id="KW-0832">Ubl conjugation</keyword>
<feature type="domain" description="CULT" evidence="14">
    <location>
        <begin position="291"/>
        <end position="396"/>
    </location>
</feature>
<dbReference type="CDD" id="cd15777">
    <property type="entry name" value="CRBN_C_like"/>
    <property type="match status" value="1"/>
</dbReference>
<dbReference type="InterPro" id="IPR003111">
    <property type="entry name" value="Lon_prtase_N"/>
</dbReference>
<evidence type="ECO:0000256" key="12">
    <source>
        <dbReference type="ARBA" id="ARBA00046796"/>
    </source>
</evidence>
<accession>A0A0B2W1I4</accession>
<comment type="pathway">
    <text evidence="2">Protein modification; protein ubiquitination.</text>
</comment>
<feature type="compositionally biased region" description="Polar residues" evidence="13">
    <location>
        <begin position="10"/>
        <end position="19"/>
    </location>
</feature>
<dbReference type="InterPro" id="IPR004910">
    <property type="entry name" value="Yippee/Mis18/Cereblon"/>
</dbReference>
<dbReference type="InterPro" id="IPR034750">
    <property type="entry name" value="CULT"/>
</dbReference>
<evidence type="ECO:0000256" key="1">
    <source>
        <dbReference type="ARBA" id="ARBA00004123"/>
    </source>
</evidence>
<dbReference type="FunFam" id="2.170.150.20:FF:000007">
    <property type="entry name" value="Protein cereblon"/>
    <property type="match status" value="1"/>
</dbReference>
<dbReference type="Gene3D" id="1.20.58.1480">
    <property type="match status" value="1"/>
</dbReference>
<reference evidence="15 16" key="1">
    <citation type="submission" date="2014-11" db="EMBL/GenBank/DDBJ databases">
        <title>Genetic blueprint of the zoonotic pathogen Toxocara canis.</title>
        <authorList>
            <person name="Zhu X.-Q."/>
            <person name="Korhonen P.K."/>
            <person name="Cai H."/>
            <person name="Young N.D."/>
            <person name="Nejsum P."/>
            <person name="von Samson-Himmelstjerna G."/>
            <person name="Boag P.R."/>
            <person name="Tan P."/>
            <person name="Li Q."/>
            <person name="Min J."/>
            <person name="Yang Y."/>
            <person name="Wang X."/>
            <person name="Fang X."/>
            <person name="Hall R.S."/>
            <person name="Hofmann A."/>
            <person name="Sternberg P.W."/>
            <person name="Jex A.R."/>
            <person name="Gasser R.B."/>
        </authorList>
    </citation>
    <scope>NUCLEOTIDE SEQUENCE [LARGE SCALE GENOMIC DNA]</scope>
    <source>
        <strain evidence="15">PN_DK_2014</strain>
    </source>
</reference>
<evidence type="ECO:0000256" key="3">
    <source>
        <dbReference type="ARBA" id="ARBA00005293"/>
    </source>
</evidence>
<sequence length="414" mass="46468">MSDSEEEMNEGSQSRSSGSDGEEQENVRREPFDVRLPPAHQYLQLAAAEETSPGFKMEEADKVITVSILEMPVVLLPSQLLPFHTDLPMLVSQLREAARQNDFIAFKPALPGKNSDIATLIQVRSLQENDGGITVQAIGRQRCRILTRRSAINGMPYGDVRVLDEREMSDFIYAFYPVSFSRMRLSKAKRFYAALSAHSNFALHASLTVKRYGYVLTNENVGESLVDRLVKWLIVFHQLDKVNTVLAQGRTAFSYWVAANIPTDMETRLELLDEPCTDRRLANECAIIKRIDLIVCRGCGTTLSKMSNMINVSTEGNSALYVNPGGYVHDLFTVSEVRSTVARGRPSSEYSWFPGYKWTIHECAYCMQHVGWRFTSSNLTPSSFFGLTRSSIRPADSTRPSATGVQRIEQLAII</sequence>
<comment type="function">
    <text evidence="11">Substrate recognition component of a DCX (DDB1-CUL4-X-box) E3 protein ligase complex that mediates the ubiquitination and subsequent proteasomal degradation of target proteins. Has an essential role in mediating growth by negatively regulating insulin signaling. It also has a role in maintaining presynaptic function in the neuromuscular junction synapses of third-instar larvae.</text>
</comment>
<proteinExistence type="inferred from homology"/>
<dbReference type="OrthoDB" id="267517at2759"/>
<evidence type="ECO:0000256" key="2">
    <source>
        <dbReference type="ARBA" id="ARBA00004906"/>
    </source>
</evidence>
<dbReference type="Gene3D" id="2.170.150.20">
    <property type="entry name" value="Peptide methionine sulfoxide reductase"/>
    <property type="match status" value="1"/>
</dbReference>
<dbReference type="Pfam" id="PF03226">
    <property type="entry name" value="Yippee-Mis18"/>
    <property type="match status" value="1"/>
</dbReference>
<keyword evidence="16" id="KW-1185">Reference proteome</keyword>
<comment type="similarity">
    <text evidence="3">Belongs to the CRBN family.</text>
</comment>
<comment type="subunit">
    <text evidence="12">Likely a component of a DCX (DDB1-CUL4-X-box) protein ligase complex. May interact with pic/DDB1.</text>
</comment>